<dbReference type="GO" id="GO:0009507">
    <property type="term" value="C:chloroplast"/>
    <property type="evidence" value="ECO:0007669"/>
    <property type="project" value="UniProtKB-SubCell"/>
</dbReference>
<evidence type="ECO:0000256" key="9">
    <source>
        <dbReference type="ARBA" id="ARBA00024059"/>
    </source>
</evidence>
<keyword evidence="3" id="KW-0150">Chloroplast</keyword>
<dbReference type="PANTHER" id="PTHR47378">
    <property type="entry name" value="DIVINYL CHLOROPHYLLIDE A 8-VINYL-REDUCTASE, CHLOROPLASTIC"/>
    <property type="match status" value="1"/>
</dbReference>
<keyword evidence="8" id="KW-0149">Chlorophyll biosynthesis</keyword>
<comment type="pathway">
    <text evidence="2">Porphyrin-containing compound metabolism; chlorophyll biosynthesis.</text>
</comment>
<dbReference type="GO" id="GO:0015995">
    <property type="term" value="P:chlorophyll biosynthetic process"/>
    <property type="evidence" value="ECO:0007669"/>
    <property type="project" value="UniProtKB-KW"/>
</dbReference>
<dbReference type="InterPro" id="IPR016040">
    <property type="entry name" value="NAD(P)-bd_dom"/>
</dbReference>
<keyword evidence="5" id="KW-0521">NADP</keyword>
<gene>
    <name evidence="14" type="ORF">HJC23_007656</name>
</gene>
<keyword evidence="7" id="KW-0560">Oxidoreductase</keyword>
<dbReference type="Pfam" id="PF13460">
    <property type="entry name" value="NAD_binding_10"/>
    <property type="match status" value="1"/>
</dbReference>
<dbReference type="InterPro" id="IPR044201">
    <property type="entry name" value="DVR-like"/>
</dbReference>
<evidence type="ECO:0000256" key="5">
    <source>
        <dbReference type="ARBA" id="ARBA00022857"/>
    </source>
</evidence>
<evidence type="ECO:0000256" key="6">
    <source>
        <dbReference type="ARBA" id="ARBA00022946"/>
    </source>
</evidence>
<feature type="domain" description="NAD(P)-binding" evidence="13">
    <location>
        <begin position="83"/>
        <end position="295"/>
    </location>
</feature>
<feature type="chain" id="PRO_5044861098" description="Divinyl chlorophyllide a 8-vinyl-reductase, chloroplastic" evidence="12">
    <location>
        <begin position="22"/>
        <end position="475"/>
    </location>
</feature>
<evidence type="ECO:0000256" key="8">
    <source>
        <dbReference type="ARBA" id="ARBA00023171"/>
    </source>
</evidence>
<comment type="subcellular location">
    <subcellularLocation>
        <location evidence="1">Plastid</location>
        <location evidence="1">Chloroplast</location>
    </subcellularLocation>
</comment>
<dbReference type="PANTHER" id="PTHR47378:SF1">
    <property type="entry name" value="DIVINYL CHLOROPHYLLIDE A 8-VINYL-REDUCTASE, CHLOROPLASTIC"/>
    <property type="match status" value="1"/>
</dbReference>
<sequence>MNSKSFVLLFIINALLSTVTAFTHHHSTSSRQNQATTTLLHSAASSTLNKPYFAEYSQTTQLPPAPSHDKSKPGHGKTAIIAGATGYIGRAVVRECVSRGYHTVSLVRNVTSASFDEALAGSSLVRCNVTNDAEVHSIVAEIAAGRHLLAFPPANNDNRATSSSSAPPIDLLVSCLASPSGIESSVYSIDYAATLSLLHAGRRQNARHFVLLSAYCCRNPLLKLQQAKLQFESQLSTQTDMTYSIVRPTAFFKSVSGQFESIVAGNSYVLFGDGEVTRCNPISEEDLAVYMCDCALEEFAEERWGRVLNVGGPDGPLTNRMLGEMMFRAINKPPKFVYVPTQIFDMSISLIEFIAKNFPSQKWEDALETAKIGKYYAVEDMLTTNKSEKFGRIRMMDHFEKIAREGQDPFTPVRATAFISKTLETLPVVSVSIPIGFGLASKPDIVENVVASSPLANVPLLVASLLGGENGGHLF</sequence>
<evidence type="ECO:0000256" key="3">
    <source>
        <dbReference type="ARBA" id="ARBA00022528"/>
    </source>
</evidence>
<evidence type="ECO:0000256" key="7">
    <source>
        <dbReference type="ARBA" id="ARBA00023002"/>
    </source>
</evidence>
<reference evidence="14 15" key="1">
    <citation type="journal article" date="2020" name="G3 (Bethesda)">
        <title>Improved Reference Genome for Cyclotella cryptica CCMP332, a Model for Cell Wall Morphogenesis, Salinity Adaptation, and Lipid Production in Diatoms (Bacillariophyta).</title>
        <authorList>
            <person name="Roberts W.R."/>
            <person name="Downey K.M."/>
            <person name="Ruck E.C."/>
            <person name="Traller J.C."/>
            <person name="Alverson A.J."/>
        </authorList>
    </citation>
    <scope>NUCLEOTIDE SEQUENCE [LARGE SCALE GENOMIC DNA]</scope>
    <source>
        <strain evidence="14 15">CCMP332</strain>
    </source>
</reference>
<evidence type="ECO:0000256" key="11">
    <source>
        <dbReference type="ARBA" id="ARBA00049498"/>
    </source>
</evidence>
<comment type="catalytic activity">
    <reaction evidence="11">
        <text>protochlorophyllide a + NADP(+) = 3,8-divinyl protochlorophyllide a + NADPH + H(+)</text>
        <dbReference type="Rhea" id="RHEA:48884"/>
        <dbReference type="ChEBI" id="CHEBI:15378"/>
        <dbReference type="ChEBI" id="CHEBI:57783"/>
        <dbReference type="ChEBI" id="CHEBI:58349"/>
        <dbReference type="ChEBI" id="CHEBI:58632"/>
        <dbReference type="ChEBI" id="CHEBI:83350"/>
        <dbReference type="EC" id="1.3.1.75"/>
    </reaction>
</comment>
<evidence type="ECO:0000313" key="15">
    <source>
        <dbReference type="Proteomes" id="UP001516023"/>
    </source>
</evidence>
<dbReference type="Proteomes" id="UP001516023">
    <property type="component" value="Unassembled WGS sequence"/>
</dbReference>
<organism evidence="14 15">
    <name type="scientific">Cyclotella cryptica</name>
    <dbReference type="NCBI Taxonomy" id="29204"/>
    <lineage>
        <taxon>Eukaryota</taxon>
        <taxon>Sar</taxon>
        <taxon>Stramenopiles</taxon>
        <taxon>Ochrophyta</taxon>
        <taxon>Bacillariophyta</taxon>
        <taxon>Coscinodiscophyceae</taxon>
        <taxon>Thalassiosirophycidae</taxon>
        <taxon>Stephanodiscales</taxon>
        <taxon>Stephanodiscaceae</taxon>
        <taxon>Cyclotella</taxon>
    </lineage>
</organism>
<dbReference type="AlphaFoldDB" id="A0ABD3NNM5"/>
<keyword evidence="4" id="KW-0934">Plastid</keyword>
<evidence type="ECO:0000259" key="13">
    <source>
        <dbReference type="Pfam" id="PF13460"/>
    </source>
</evidence>
<evidence type="ECO:0000256" key="12">
    <source>
        <dbReference type="SAM" id="SignalP"/>
    </source>
</evidence>
<keyword evidence="15" id="KW-1185">Reference proteome</keyword>
<dbReference type="GO" id="GO:0033728">
    <property type="term" value="F:3,8-divinyl protochlorophyllide a 8-vinyl-reductase (NADPH) activity"/>
    <property type="evidence" value="ECO:0007669"/>
    <property type="project" value="UniProtKB-EC"/>
</dbReference>
<evidence type="ECO:0000256" key="10">
    <source>
        <dbReference type="ARBA" id="ARBA00024089"/>
    </source>
</evidence>
<dbReference type="InterPro" id="IPR036291">
    <property type="entry name" value="NAD(P)-bd_dom_sf"/>
</dbReference>
<evidence type="ECO:0000256" key="2">
    <source>
        <dbReference type="ARBA" id="ARBA00005173"/>
    </source>
</evidence>
<evidence type="ECO:0000313" key="14">
    <source>
        <dbReference type="EMBL" id="KAL3777680.1"/>
    </source>
</evidence>
<evidence type="ECO:0000256" key="4">
    <source>
        <dbReference type="ARBA" id="ARBA00022640"/>
    </source>
</evidence>
<evidence type="ECO:0000256" key="1">
    <source>
        <dbReference type="ARBA" id="ARBA00004229"/>
    </source>
</evidence>
<keyword evidence="12" id="KW-0732">Signal</keyword>
<dbReference type="SUPFAM" id="SSF51735">
    <property type="entry name" value="NAD(P)-binding Rossmann-fold domains"/>
    <property type="match status" value="1"/>
</dbReference>
<dbReference type="EMBL" id="JABMIG020000447">
    <property type="protein sequence ID" value="KAL3777680.1"/>
    <property type="molecule type" value="Genomic_DNA"/>
</dbReference>
<protein>
    <recommendedName>
        <fullName evidence="10">Divinyl chlorophyllide a 8-vinyl-reductase, chloroplastic</fullName>
        <ecNumber evidence="9">1.3.1.75</ecNumber>
    </recommendedName>
</protein>
<keyword evidence="6" id="KW-0809">Transit peptide</keyword>
<comment type="caution">
    <text evidence="14">The sequence shown here is derived from an EMBL/GenBank/DDBJ whole genome shotgun (WGS) entry which is preliminary data.</text>
</comment>
<accession>A0ABD3NNM5</accession>
<feature type="signal peptide" evidence="12">
    <location>
        <begin position="1"/>
        <end position="21"/>
    </location>
</feature>
<dbReference type="Gene3D" id="3.40.50.720">
    <property type="entry name" value="NAD(P)-binding Rossmann-like Domain"/>
    <property type="match status" value="1"/>
</dbReference>
<name>A0ABD3NNM5_9STRA</name>
<dbReference type="EC" id="1.3.1.75" evidence="9"/>
<proteinExistence type="predicted"/>